<evidence type="ECO:0000313" key="3">
    <source>
        <dbReference type="Proteomes" id="UP000270743"/>
    </source>
</evidence>
<dbReference type="Proteomes" id="UP000270743">
    <property type="component" value="Unassembled WGS sequence"/>
</dbReference>
<gene>
    <name evidence="2" type="ORF">PARHAE_00010</name>
</gene>
<evidence type="ECO:0000256" key="1">
    <source>
        <dbReference type="SAM" id="MobiDB-lite"/>
    </source>
</evidence>
<protein>
    <submittedName>
        <fullName evidence="2">Uncharacterized protein</fullName>
    </submittedName>
</protein>
<sequence length="358" mass="39078">MPERLAPVSGPHSGPADRAGQQGDRRHGTAAARRPQGSRASPRASTGNKARQIARRATGRTRTDPQGKAAGSRGGRDRRQARSAAHATGVTAPGRRRERGSAQGRSRRARARGSRIRAAGPCKHRRSAKPSRGGDRMGGRARGAAHAPGEQRTREKPRQDRRPRRSEPADRRPGGRADQPGAGPIWTDRPTRTATGRSDPQQPEAAQIAEARQPSAEPPAVRPGPRRQPIQDQPTARERPAAPGQSQGRRIAERPASRRSSRPASQIASPKGPPSEQKRAVRRALAAKGHGHGPFMRKPARRLPAGFWFSLTAYYNKGSTDQPCARYCRARWTLWQISFRKGWFKPEGLLFCSVIIGF</sequence>
<proteinExistence type="predicted"/>
<keyword evidence="3" id="KW-1185">Reference proteome</keyword>
<accession>A0A447IH65</accession>
<name>A0A447IH65_9RHOB</name>
<feature type="compositionally biased region" description="Low complexity" evidence="1">
    <location>
        <begin position="200"/>
        <end position="214"/>
    </location>
</feature>
<feature type="region of interest" description="Disordered" evidence="1">
    <location>
        <begin position="1"/>
        <end position="297"/>
    </location>
</feature>
<dbReference type="AlphaFoldDB" id="A0A447IH65"/>
<dbReference type="EMBL" id="UZWE01000004">
    <property type="protein sequence ID" value="VDS06839.1"/>
    <property type="molecule type" value="Genomic_DNA"/>
</dbReference>
<organism evidence="2 3">
    <name type="scientific">Paracoccus haematequi</name>
    <dbReference type="NCBI Taxonomy" id="2491866"/>
    <lineage>
        <taxon>Bacteria</taxon>
        <taxon>Pseudomonadati</taxon>
        <taxon>Pseudomonadota</taxon>
        <taxon>Alphaproteobacteria</taxon>
        <taxon>Rhodobacterales</taxon>
        <taxon>Paracoccaceae</taxon>
        <taxon>Paracoccus</taxon>
    </lineage>
</organism>
<reference evidence="2 3" key="1">
    <citation type="submission" date="2018-12" db="EMBL/GenBank/DDBJ databases">
        <authorList>
            <person name="Criscuolo A."/>
        </authorList>
    </citation>
    <scope>NUCLEOTIDE SEQUENCE [LARGE SCALE GENOMIC DNA]</scope>
    <source>
        <strain evidence="2">ACIP1116241</strain>
    </source>
</reference>
<feature type="compositionally biased region" description="Basic residues" evidence="1">
    <location>
        <begin position="105"/>
        <end position="115"/>
    </location>
</feature>
<evidence type="ECO:0000313" key="2">
    <source>
        <dbReference type="EMBL" id="VDS06839.1"/>
    </source>
</evidence>
<feature type="compositionally biased region" description="Basic and acidic residues" evidence="1">
    <location>
        <begin position="149"/>
        <end position="175"/>
    </location>
</feature>